<name>A0A0H2MGG8_9PROT</name>
<organism evidence="7 8">
    <name type="scientific">Kiloniella spongiae</name>
    <dbReference type="NCBI Taxonomy" id="1489064"/>
    <lineage>
        <taxon>Bacteria</taxon>
        <taxon>Pseudomonadati</taxon>
        <taxon>Pseudomonadota</taxon>
        <taxon>Alphaproteobacteria</taxon>
        <taxon>Rhodospirillales</taxon>
        <taxon>Kiloniellaceae</taxon>
        <taxon>Kiloniella</taxon>
    </lineage>
</organism>
<dbReference type="InterPro" id="IPR017853">
    <property type="entry name" value="GH"/>
</dbReference>
<evidence type="ECO:0000256" key="1">
    <source>
        <dbReference type="ARBA" id="ARBA00001231"/>
    </source>
</evidence>
<reference evidence="7 8" key="1">
    <citation type="submission" date="2015-03" db="EMBL/GenBank/DDBJ databases">
        <title>Genome Sequence of Kiloniella spongiae MEBiC09566, isolated from a marine sponge.</title>
        <authorList>
            <person name="Shao Z."/>
            <person name="Wang L."/>
            <person name="Li X."/>
        </authorList>
    </citation>
    <scope>NUCLEOTIDE SEQUENCE [LARGE SCALE GENOMIC DNA]</scope>
    <source>
        <strain evidence="7 8">MEBiC09566</strain>
    </source>
</reference>
<dbReference type="NCBIfam" id="NF003740">
    <property type="entry name" value="PRK05337.1"/>
    <property type="match status" value="1"/>
</dbReference>
<dbReference type="EC" id="3.2.1.52" evidence="3"/>
<comment type="catalytic activity">
    <reaction evidence="1">
        <text>Hydrolysis of terminal non-reducing N-acetyl-D-hexosamine residues in N-acetyl-beta-D-hexosaminides.</text>
        <dbReference type="EC" id="3.2.1.52"/>
    </reaction>
</comment>
<keyword evidence="8" id="KW-1185">Reference proteome</keyword>
<sequence length="338" mass="37282">MGVNSVVFGCEGHRLTGWEKIFFSEVKPYGYILFARNCDTPDQIKNLTSELKSLSGNDDLPILIDQEGGRVARLRPPHWRKTPPAAIFGQIFDQDQEKALKATYLNACLIAYELRELGVTADCAPVLDLTIPGAHEIVGDRSYGATPEKVATIGAKVVEGFLHSGIMPVVKHLPGHGRAMVDSHKELPRVDTSRDELSSHDIKAFKLLNSAPWGMTAHVIYEAIDPEHIATVSPRVIKQVIRDEIGFSGILLSDDLSMKAMVGTYEERAKAALSAGCDLALHCNGDQEEMMSVAKGLHEIDSAKVARLDLAWKLRQDNHIDWDTTLGELTEIISSYWV</sequence>
<dbReference type="InterPro" id="IPR050226">
    <property type="entry name" value="NagZ_Beta-hexosaminidase"/>
</dbReference>
<protein>
    <recommendedName>
        <fullName evidence="3">beta-N-acetylhexosaminidase</fullName>
        <ecNumber evidence="3">3.2.1.52</ecNumber>
    </recommendedName>
</protein>
<evidence type="ECO:0000256" key="4">
    <source>
        <dbReference type="ARBA" id="ARBA00022801"/>
    </source>
</evidence>
<dbReference type="InterPro" id="IPR019800">
    <property type="entry name" value="Glyco_hydro_3_AS"/>
</dbReference>
<dbReference type="InterPro" id="IPR036962">
    <property type="entry name" value="Glyco_hydro_3_N_sf"/>
</dbReference>
<dbReference type="GO" id="GO:0005975">
    <property type="term" value="P:carbohydrate metabolic process"/>
    <property type="evidence" value="ECO:0007669"/>
    <property type="project" value="InterPro"/>
</dbReference>
<dbReference type="PANTHER" id="PTHR30480">
    <property type="entry name" value="BETA-HEXOSAMINIDASE-RELATED"/>
    <property type="match status" value="1"/>
</dbReference>
<comment type="caution">
    <text evidence="7">The sequence shown here is derived from an EMBL/GenBank/DDBJ whole genome shotgun (WGS) entry which is preliminary data.</text>
</comment>
<dbReference type="SUPFAM" id="SSF51445">
    <property type="entry name" value="(Trans)glycosidases"/>
    <property type="match status" value="1"/>
</dbReference>
<evidence type="ECO:0000256" key="5">
    <source>
        <dbReference type="ARBA" id="ARBA00023295"/>
    </source>
</evidence>
<keyword evidence="5" id="KW-0326">Glycosidase</keyword>
<evidence type="ECO:0000256" key="2">
    <source>
        <dbReference type="ARBA" id="ARBA00005336"/>
    </source>
</evidence>
<dbReference type="PATRIC" id="fig|1489064.4.peg.2737"/>
<proteinExistence type="inferred from homology"/>
<comment type="similarity">
    <text evidence="2">Belongs to the glycosyl hydrolase 3 family.</text>
</comment>
<evidence type="ECO:0000313" key="7">
    <source>
        <dbReference type="EMBL" id="KLN61443.1"/>
    </source>
</evidence>
<evidence type="ECO:0000259" key="6">
    <source>
        <dbReference type="Pfam" id="PF00933"/>
    </source>
</evidence>
<feature type="domain" description="Glycoside hydrolase family 3 N-terminal" evidence="6">
    <location>
        <begin position="31"/>
        <end position="295"/>
    </location>
</feature>
<dbReference type="STRING" id="1489064.WH96_07420"/>
<keyword evidence="4" id="KW-0378">Hydrolase</keyword>
<dbReference type="PROSITE" id="PS00775">
    <property type="entry name" value="GLYCOSYL_HYDROL_F3"/>
    <property type="match status" value="1"/>
</dbReference>
<dbReference type="PANTHER" id="PTHR30480:SF13">
    <property type="entry name" value="BETA-HEXOSAMINIDASE"/>
    <property type="match status" value="1"/>
</dbReference>
<dbReference type="AlphaFoldDB" id="A0A0H2MGG8"/>
<dbReference type="EMBL" id="LAQL01000004">
    <property type="protein sequence ID" value="KLN61443.1"/>
    <property type="molecule type" value="Genomic_DNA"/>
</dbReference>
<dbReference type="InterPro" id="IPR001764">
    <property type="entry name" value="Glyco_hydro_3_N"/>
</dbReference>
<dbReference type="OrthoDB" id="9786661at2"/>
<evidence type="ECO:0000256" key="3">
    <source>
        <dbReference type="ARBA" id="ARBA00012663"/>
    </source>
</evidence>
<dbReference type="Gene3D" id="3.20.20.300">
    <property type="entry name" value="Glycoside hydrolase, family 3, N-terminal domain"/>
    <property type="match status" value="1"/>
</dbReference>
<accession>A0A0H2MGG8</accession>
<dbReference type="RefSeq" id="WP_047763524.1">
    <property type="nucleotide sequence ID" value="NZ_LAQL01000004.1"/>
</dbReference>
<dbReference type="Pfam" id="PF00933">
    <property type="entry name" value="Glyco_hydro_3"/>
    <property type="match status" value="1"/>
</dbReference>
<dbReference type="GO" id="GO:0004563">
    <property type="term" value="F:beta-N-acetylhexosaminidase activity"/>
    <property type="evidence" value="ECO:0007669"/>
    <property type="project" value="UniProtKB-EC"/>
</dbReference>
<dbReference type="Proteomes" id="UP000035444">
    <property type="component" value="Unassembled WGS sequence"/>
</dbReference>
<evidence type="ECO:0000313" key="8">
    <source>
        <dbReference type="Proteomes" id="UP000035444"/>
    </source>
</evidence>
<dbReference type="GO" id="GO:0009254">
    <property type="term" value="P:peptidoglycan turnover"/>
    <property type="evidence" value="ECO:0007669"/>
    <property type="project" value="TreeGrafter"/>
</dbReference>
<gene>
    <name evidence="7" type="ORF">WH96_07420</name>
</gene>